<keyword evidence="3" id="KW-1185">Reference proteome</keyword>
<dbReference type="SUPFAM" id="SSF55729">
    <property type="entry name" value="Acyl-CoA N-acyltransferases (Nat)"/>
    <property type="match status" value="1"/>
</dbReference>
<evidence type="ECO:0000313" key="3">
    <source>
        <dbReference type="Proteomes" id="UP001276659"/>
    </source>
</evidence>
<name>A0AAD9Z8U6_9LECA</name>
<dbReference type="AlphaFoldDB" id="A0AAD9Z8U6"/>
<accession>A0AAD9Z8U6</accession>
<organism evidence="2 3">
    <name type="scientific">Lepraria neglecta</name>
    <dbReference type="NCBI Taxonomy" id="209136"/>
    <lineage>
        <taxon>Eukaryota</taxon>
        <taxon>Fungi</taxon>
        <taxon>Dikarya</taxon>
        <taxon>Ascomycota</taxon>
        <taxon>Pezizomycotina</taxon>
        <taxon>Lecanoromycetes</taxon>
        <taxon>OSLEUM clade</taxon>
        <taxon>Lecanoromycetidae</taxon>
        <taxon>Lecanorales</taxon>
        <taxon>Lecanorineae</taxon>
        <taxon>Stereocaulaceae</taxon>
        <taxon>Lepraria</taxon>
    </lineage>
</organism>
<dbReference type="Proteomes" id="UP001276659">
    <property type="component" value="Unassembled WGS sequence"/>
</dbReference>
<gene>
    <name evidence="2" type="ORF">OEA41_007076</name>
</gene>
<sequence>MPPFAVSPATAADLKSLAAISRAAFKDSPHTMSYWIFPQENEEGIYKWRLRGIENIFYNNPTCSYIKCVDNGTGKIVAFALWESPHPPKAEEDKAKEEQNKKEEGDQDALMPEGTNSTLMHDFEAETQRMRNKYVNSEEDYGASLSQGSIFGVPEHADSALVGWNTSEFGSEYEKLMNSLDGLNRIRILKQNFKEPTTTRIGDFVTILALERYYTSSDPRDAVYGFLGLANDEIAIAFQFGCLSKPAQEVSEEATWSATVNRLAQAELFSACGKRPLVFKVVNDLTAQCSGLYVDRVADKSVDILYLKRLLISREELLERLQAWQNFCMTRSSYDITEEDLFWRILTNDIYYSPDDRWRRCNPEDVGAYHAWTKETKTPTRLFGKDQTAIDFNHAIINACTGRRLFATEKGFLGVDPPELEVGDYIYVLAGGNYPYVLRPIDAAERRCTFELVGASYVHGLMDGEGVAHLDADDTCSEGNKPENGVHDVFLI</sequence>
<feature type="compositionally biased region" description="Basic and acidic residues" evidence="1">
    <location>
        <begin position="87"/>
        <end position="104"/>
    </location>
</feature>
<dbReference type="InterPro" id="IPR016181">
    <property type="entry name" value="Acyl_CoA_acyltransferase"/>
</dbReference>
<evidence type="ECO:0000256" key="1">
    <source>
        <dbReference type="SAM" id="MobiDB-lite"/>
    </source>
</evidence>
<protein>
    <submittedName>
        <fullName evidence="2">Uncharacterized protein</fullName>
    </submittedName>
</protein>
<dbReference type="EMBL" id="JASNWA010000007">
    <property type="protein sequence ID" value="KAK3173744.1"/>
    <property type="molecule type" value="Genomic_DNA"/>
</dbReference>
<dbReference type="InterPro" id="IPR052895">
    <property type="entry name" value="HetReg/Transcr_Mod"/>
</dbReference>
<reference evidence="2" key="1">
    <citation type="submission" date="2022-11" db="EMBL/GenBank/DDBJ databases">
        <title>Chromosomal genome sequence assembly and mating type (MAT) locus characterization of the leprose asexual lichenized fungus Lepraria neglecta (Nyl.) Erichsen.</title>
        <authorList>
            <person name="Allen J.L."/>
            <person name="Pfeffer B."/>
        </authorList>
    </citation>
    <scope>NUCLEOTIDE SEQUENCE</scope>
    <source>
        <strain evidence="2">Allen 5258</strain>
    </source>
</reference>
<dbReference type="Gene3D" id="3.40.630.30">
    <property type="match status" value="1"/>
</dbReference>
<dbReference type="Pfam" id="PF26639">
    <property type="entry name" value="Het-6_barrel"/>
    <property type="match status" value="1"/>
</dbReference>
<comment type="caution">
    <text evidence="2">The sequence shown here is derived from an EMBL/GenBank/DDBJ whole genome shotgun (WGS) entry which is preliminary data.</text>
</comment>
<dbReference type="PANTHER" id="PTHR24148">
    <property type="entry name" value="ANKYRIN REPEAT DOMAIN-CONTAINING PROTEIN 39 HOMOLOG-RELATED"/>
    <property type="match status" value="1"/>
</dbReference>
<proteinExistence type="predicted"/>
<dbReference type="PANTHER" id="PTHR24148:SF73">
    <property type="entry name" value="HET DOMAIN PROTEIN (AFU_ORTHOLOGUE AFUA_8G01020)"/>
    <property type="match status" value="1"/>
</dbReference>
<evidence type="ECO:0000313" key="2">
    <source>
        <dbReference type="EMBL" id="KAK3173744.1"/>
    </source>
</evidence>
<feature type="region of interest" description="Disordered" evidence="1">
    <location>
        <begin position="87"/>
        <end position="115"/>
    </location>
</feature>